<dbReference type="Proteomes" id="UP001595462">
    <property type="component" value="Unassembled WGS sequence"/>
</dbReference>
<sequence>MNHDKALNAGAWVTPDLPCYAVVGKVNMGKSAILATLLEEDDDRIIRISPEPGETTRCQRLSLVLDGVERLRFIDTPGFQQPIEALRAIRALHDDAATTPGLPALARFVEKYRGSGEFEDECRLLEPLLEGAGILYVVDPGVPVYDSFLAEIEILRFSGRARLAVLNQRGSEGDGRADHEADWRAHLGKAFNLVRAFDAHQARFAARRDLLAALNQIDERDRAHLDTTMALLDAEWAQRRELAAEHIQSFLRAGLTLRERETYAEDGPAPVAAKRDAVKRASGRYFDRIATLEREAADALLGIYRHTAIRAQLRDGFGGDLDLASDETWRRLGLTRQQLTFVGAAVGASAGLGVDAAALGHTLGVGALLGGIGGGALAFFKGEALPELKLDFGRMGALGGRQITLGPPRNPNFAWVLLDSILIRYRQILLRAHARRGDGELAAAGDDNESVARDLPGDLQKTLGRWFRQVMREREDAEGDSAALAALVDALAAVEKEL</sequence>
<dbReference type="RefSeq" id="WP_380688991.1">
    <property type="nucleotide sequence ID" value="NZ_JBHRSS010000003.1"/>
</dbReference>
<dbReference type="Pfam" id="PF01926">
    <property type="entry name" value="MMR_HSR1"/>
    <property type="match status" value="1"/>
</dbReference>
<dbReference type="InterPro" id="IPR027417">
    <property type="entry name" value="P-loop_NTPase"/>
</dbReference>
<protein>
    <submittedName>
        <fullName evidence="2">DUF3482 domain-containing protein</fullName>
    </submittedName>
</protein>
<dbReference type="InterPro" id="IPR006073">
    <property type="entry name" value="GTP-bd"/>
</dbReference>
<accession>A0ABV7EQK9</accession>
<keyword evidence="3" id="KW-1185">Reference proteome</keyword>
<dbReference type="SUPFAM" id="SSF52540">
    <property type="entry name" value="P-loop containing nucleoside triphosphate hydrolases"/>
    <property type="match status" value="1"/>
</dbReference>
<dbReference type="Pfam" id="PF11981">
    <property type="entry name" value="DUF3482"/>
    <property type="match status" value="1"/>
</dbReference>
<evidence type="ECO:0000313" key="3">
    <source>
        <dbReference type="Proteomes" id="UP001595462"/>
    </source>
</evidence>
<feature type="domain" description="G" evidence="1">
    <location>
        <begin position="21"/>
        <end position="83"/>
    </location>
</feature>
<comment type="caution">
    <text evidence="2">The sequence shown here is derived from an EMBL/GenBank/DDBJ whole genome shotgun (WGS) entry which is preliminary data.</text>
</comment>
<dbReference type="InterPro" id="IPR021871">
    <property type="entry name" value="DUF3482"/>
</dbReference>
<proteinExistence type="predicted"/>
<evidence type="ECO:0000259" key="1">
    <source>
        <dbReference type="Pfam" id="PF01926"/>
    </source>
</evidence>
<name>A0ABV7EQK9_9GAMM</name>
<reference evidence="3" key="1">
    <citation type="journal article" date="2019" name="Int. J. Syst. Evol. Microbiol.">
        <title>The Global Catalogue of Microorganisms (GCM) 10K type strain sequencing project: providing services to taxonomists for standard genome sequencing and annotation.</title>
        <authorList>
            <consortium name="The Broad Institute Genomics Platform"/>
            <consortium name="The Broad Institute Genome Sequencing Center for Infectious Disease"/>
            <person name="Wu L."/>
            <person name="Ma J."/>
        </authorList>
    </citation>
    <scope>NUCLEOTIDE SEQUENCE [LARGE SCALE GENOMIC DNA]</scope>
    <source>
        <strain evidence="3">KCTC 52640</strain>
    </source>
</reference>
<evidence type="ECO:0000313" key="2">
    <source>
        <dbReference type="EMBL" id="MFC3104219.1"/>
    </source>
</evidence>
<gene>
    <name evidence="2" type="ORF">ACFOSU_09960</name>
</gene>
<dbReference type="Gene3D" id="3.40.50.300">
    <property type="entry name" value="P-loop containing nucleotide triphosphate hydrolases"/>
    <property type="match status" value="1"/>
</dbReference>
<organism evidence="2 3">
    <name type="scientific">Salinisphaera aquimarina</name>
    <dbReference type="NCBI Taxonomy" id="2094031"/>
    <lineage>
        <taxon>Bacteria</taxon>
        <taxon>Pseudomonadati</taxon>
        <taxon>Pseudomonadota</taxon>
        <taxon>Gammaproteobacteria</taxon>
        <taxon>Salinisphaerales</taxon>
        <taxon>Salinisphaeraceae</taxon>
        <taxon>Salinisphaera</taxon>
    </lineage>
</organism>
<dbReference type="EMBL" id="JBHRSS010000003">
    <property type="protein sequence ID" value="MFC3104219.1"/>
    <property type="molecule type" value="Genomic_DNA"/>
</dbReference>